<dbReference type="PROSITE" id="PS51782">
    <property type="entry name" value="LYSM"/>
    <property type="match status" value="1"/>
</dbReference>
<dbReference type="InterPro" id="IPR018392">
    <property type="entry name" value="LysM"/>
</dbReference>
<dbReference type="PANTHER" id="PTHR38731:SF1">
    <property type="entry name" value="FECR PROTEIN DOMAIN-CONTAINING PROTEIN"/>
    <property type="match status" value="1"/>
</dbReference>
<dbReference type="RefSeq" id="WP_309901167.1">
    <property type="nucleotide sequence ID" value="NZ_JAVDRF010000004.1"/>
</dbReference>
<dbReference type="InterPro" id="IPR036779">
    <property type="entry name" value="LysM_dom_sf"/>
</dbReference>
<evidence type="ECO:0000256" key="1">
    <source>
        <dbReference type="SAM" id="MobiDB-lite"/>
    </source>
</evidence>
<comment type="caution">
    <text evidence="3">The sequence shown here is derived from an EMBL/GenBank/DDBJ whole genome shotgun (WGS) entry which is preliminary data.</text>
</comment>
<dbReference type="Gene3D" id="3.10.350.10">
    <property type="entry name" value="LysM domain"/>
    <property type="match status" value="1"/>
</dbReference>
<protein>
    <recommendedName>
        <fullName evidence="2">LysM domain-containing protein</fullName>
    </recommendedName>
</protein>
<dbReference type="PANTHER" id="PTHR38731">
    <property type="entry name" value="LIPL45-RELATED LIPOPROTEIN-RELATED"/>
    <property type="match status" value="1"/>
</dbReference>
<dbReference type="SUPFAM" id="SSF49265">
    <property type="entry name" value="Fibronectin type III"/>
    <property type="match status" value="1"/>
</dbReference>
<proteinExistence type="predicted"/>
<sequence>MPAELAARAARRGAGRIGRCMAGVLLALQAALAFSQPRPTALPDLVHAVRAGETLFGLAERYTGRSDRWPLLQRHNGIADPHRLDPGTRVRIPAVLLSAAPSFATVAYVTGEARQFAAQDRLPQPLQAGARLAEGTRIEVGADGYVRLQMNDGSLVRIPANSQVRLVGVRQQEALQASEILIQLEAGRVDASAQPQRSPSSRFEIRTPLAVASVRGTEFGLALQPDAAVTGEVTHGAVDLKGLRPDAGRRPARQQQQLREGEGARVSSDGAMGPVRKLPGPPRLAGLPATVTEVDFVRLPLPVDAGVAAYRVRIARDEAMEQVVRNGVFTGAELQFAGLEDGNYWVGARAVDAEGLSGLESRRALRVKARPVAPLSQRPAPGEKIAGSAVEFSCTQPAGVRRFRLQVASDEAFEAVRVDDEALSECRHSAALPPGRYFWRVASVGLAPDGSSDQGPFSASQRFEVAEPPPVPKVGGEDGALQVYWTAVPGFRYHVEVARDRDFAERVHDATGTEGLLHLKDLPPGTYYVRMQAIAPGGESGAFSPAQAVRIEAVLHDAGGGTVRDGGGRPIGRQ</sequence>
<evidence type="ECO:0000259" key="2">
    <source>
        <dbReference type="PROSITE" id="PS51782"/>
    </source>
</evidence>
<dbReference type="InterPro" id="IPR006860">
    <property type="entry name" value="FecR"/>
</dbReference>
<evidence type="ECO:0000313" key="3">
    <source>
        <dbReference type="EMBL" id="MDR6536284.1"/>
    </source>
</evidence>
<dbReference type="PIRSF" id="PIRSF029644">
    <property type="entry name" value="UCP029644"/>
    <property type="match status" value="1"/>
</dbReference>
<accession>A0ABU1NCX1</accession>
<dbReference type="InterPro" id="IPR013783">
    <property type="entry name" value="Ig-like_fold"/>
</dbReference>
<organism evidence="3 4">
    <name type="scientific">Variovorax soli</name>
    <dbReference type="NCBI Taxonomy" id="376815"/>
    <lineage>
        <taxon>Bacteria</taxon>
        <taxon>Pseudomonadati</taxon>
        <taxon>Pseudomonadota</taxon>
        <taxon>Betaproteobacteria</taxon>
        <taxon>Burkholderiales</taxon>
        <taxon>Comamonadaceae</taxon>
        <taxon>Variovorax</taxon>
    </lineage>
</organism>
<keyword evidence="4" id="KW-1185">Reference proteome</keyword>
<dbReference type="SMART" id="SM00257">
    <property type="entry name" value="LysM"/>
    <property type="match status" value="1"/>
</dbReference>
<dbReference type="InterPro" id="IPR016930">
    <property type="entry name" value="UCP029644"/>
</dbReference>
<dbReference type="Pfam" id="PF04773">
    <property type="entry name" value="FecR"/>
    <property type="match status" value="1"/>
</dbReference>
<dbReference type="EMBL" id="JAVDRF010000004">
    <property type="protein sequence ID" value="MDR6536284.1"/>
    <property type="molecule type" value="Genomic_DNA"/>
</dbReference>
<reference evidence="3 4" key="1">
    <citation type="submission" date="2023-07" db="EMBL/GenBank/DDBJ databases">
        <title>Sorghum-associated microbial communities from plants grown in Nebraska, USA.</title>
        <authorList>
            <person name="Schachtman D."/>
        </authorList>
    </citation>
    <scope>NUCLEOTIDE SEQUENCE [LARGE SCALE GENOMIC DNA]</scope>
    <source>
        <strain evidence="3 4">DS1781</strain>
    </source>
</reference>
<dbReference type="CDD" id="cd00063">
    <property type="entry name" value="FN3"/>
    <property type="match status" value="1"/>
</dbReference>
<dbReference type="Gene3D" id="2.60.120.1440">
    <property type="match status" value="1"/>
</dbReference>
<feature type="domain" description="LysM" evidence="2">
    <location>
        <begin position="45"/>
        <end position="92"/>
    </location>
</feature>
<feature type="region of interest" description="Disordered" evidence="1">
    <location>
        <begin position="242"/>
        <end position="281"/>
    </location>
</feature>
<dbReference type="Pfam" id="PF01476">
    <property type="entry name" value="LysM"/>
    <property type="match status" value="1"/>
</dbReference>
<name>A0ABU1NCX1_9BURK</name>
<dbReference type="InterPro" id="IPR036116">
    <property type="entry name" value="FN3_sf"/>
</dbReference>
<dbReference type="Proteomes" id="UP001184230">
    <property type="component" value="Unassembled WGS sequence"/>
</dbReference>
<gene>
    <name evidence="3" type="ORF">J2739_002057</name>
</gene>
<evidence type="ECO:0000313" key="4">
    <source>
        <dbReference type="Proteomes" id="UP001184230"/>
    </source>
</evidence>
<dbReference type="InterPro" id="IPR003961">
    <property type="entry name" value="FN3_dom"/>
</dbReference>
<dbReference type="Gene3D" id="2.60.40.10">
    <property type="entry name" value="Immunoglobulins"/>
    <property type="match status" value="2"/>
</dbReference>